<reference evidence="2 3" key="1">
    <citation type="submission" date="2016-10" db="EMBL/GenBank/DDBJ databases">
        <authorList>
            <person name="de Groot N.N."/>
        </authorList>
    </citation>
    <scope>NUCLEOTIDE SEQUENCE [LARGE SCALE GENOMIC DNA]</scope>
    <source>
        <strain evidence="2 3">DSM 6059</strain>
    </source>
</reference>
<dbReference type="InterPro" id="IPR011659">
    <property type="entry name" value="WD40"/>
</dbReference>
<evidence type="ECO:0000259" key="1">
    <source>
        <dbReference type="Pfam" id="PF18582"/>
    </source>
</evidence>
<sequence>MNYHFLPLVFILFFIGCGGDSLLNEDEQAPDPVVQQTPFAYVKRIGFSVDKMLMMEGASLAAFNPGAALFLQLNSSTNSPPINITDSAFTNGLSVEPYDVKDVETSHDGRFVIFAMRAPEIKDADEDEQPTWNIWQYEINSAALTRLIQSDLQAEQGHDTSPYYLPDGRVVFSSTRQSTNKATLLDEGKPQYQALDDQLKQKSSVLHIMDADGSNINQISFNQGNDFNPIVLSTGKILFTRWEQRGINSGMSLYQIDSDGKHLELVYGRHSHDQNDQQVQFIQPREMPDGRVLVGVKPIVQTTLSTNFVLINIQAYIDNLQAVDQNSGLTGPAQSNALFASSPLDENLSLQGQFNMATPLYDGSKRILMGWSQCRIIDPVLEGNYLPCTEELLLREGIESAPLLFGIWIYDPVTQTQRPLVLPEENSIYTEVVSLEQKPYPLSTQVPSDVALKSANQGLVHIRSVYDFSGQDMAEPDLVTVSNPMLSTRNERQAHFLRIIKPVSIPDSDEYPFTNAAFGRSRGQLMRDILGYVPIEPDGSVSFKMPADLAFSIEVLDQKGQRISQRHDSWLQLAPGEIRQCNGCHTAQNTLPHGLIDRGTPSINLGGAENSAFAGSDPDILAMAGETMAQAKSRIFGRQSLSADLNYVDIWSDPTQRTPDQAKDLTYADLNTAKPVSDECAQNWQNQCRITINFPTHIQTLFELPRPIFDTDGITEIEQNRCTSCHSNTNDDDELKIPAAQLDLRGQDSNENSQHSIAYRELLFNDNEQEIIDDILIDKLVPMLDADGNPVFETEENGDLILDTNGQPIPVMQTVSIQPSLSVAGAKSSPRFFNLFEPQGSHFDYLTPAELRLISEWLDIGAQYYNNPFDAPAN</sequence>
<evidence type="ECO:0000313" key="2">
    <source>
        <dbReference type="EMBL" id="SFD47721.1"/>
    </source>
</evidence>
<dbReference type="STRING" id="1123010.SAMN02745724_04628"/>
<dbReference type="EMBL" id="FOLO01000061">
    <property type="protein sequence ID" value="SFD47721.1"/>
    <property type="molecule type" value="Genomic_DNA"/>
</dbReference>
<dbReference type="AlphaFoldDB" id="A0A1I1SMU9"/>
<keyword evidence="3" id="KW-1185">Reference proteome</keyword>
<dbReference type="RefSeq" id="WP_245763900.1">
    <property type="nucleotide sequence ID" value="NZ_FOLO01000061.1"/>
</dbReference>
<dbReference type="Gene3D" id="2.120.10.30">
    <property type="entry name" value="TolB, C-terminal domain"/>
    <property type="match status" value="1"/>
</dbReference>
<feature type="domain" description="Hydrazine synthase alpha subunit middle" evidence="1">
    <location>
        <begin position="526"/>
        <end position="585"/>
    </location>
</feature>
<proteinExistence type="predicted"/>
<dbReference type="Pfam" id="PF07676">
    <property type="entry name" value="PD40"/>
    <property type="match status" value="1"/>
</dbReference>
<evidence type="ECO:0000313" key="3">
    <source>
        <dbReference type="Proteomes" id="UP000198862"/>
    </source>
</evidence>
<dbReference type="SUPFAM" id="SSF82171">
    <property type="entry name" value="DPP6 N-terminal domain-like"/>
    <property type="match status" value="1"/>
</dbReference>
<protein>
    <submittedName>
        <fullName evidence="2">WD40-like Beta Propeller Repeat</fullName>
    </submittedName>
</protein>
<dbReference type="Proteomes" id="UP000198862">
    <property type="component" value="Unassembled WGS sequence"/>
</dbReference>
<gene>
    <name evidence="2" type="ORF">SAMN02745724_04628</name>
</gene>
<dbReference type="InterPro" id="IPR040698">
    <property type="entry name" value="HZS_alpha_mid"/>
</dbReference>
<dbReference type="Pfam" id="PF18582">
    <property type="entry name" value="HZS_alpha"/>
    <property type="match status" value="1"/>
</dbReference>
<accession>A0A1I1SMU9</accession>
<dbReference type="InterPro" id="IPR011042">
    <property type="entry name" value="6-blade_b-propeller_TolB-like"/>
</dbReference>
<organism evidence="2 3">
    <name type="scientific">Pseudoalteromonas denitrificans DSM 6059</name>
    <dbReference type="NCBI Taxonomy" id="1123010"/>
    <lineage>
        <taxon>Bacteria</taxon>
        <taxon>Pseudomonadati</taxon>
        <taxon>Pseudomonadota</taxon>
        <taxon>Gammaproteobacteria</taxon>
        <taxon>Alteromonadales</taxon>
        <taxon>Pseudoalteromonadaceae</taxon>
        <taxon>Pseudoalteromonas</taxon>
    </lineage>
</organism>
<name>A0A1I1SMU9_9GAMM</name>